<dbReference type="SUPFAM" id="SSF51430">
    <property type="entry name" value="NAD(P)-linked oxidoreductase"/>
    <property type="match status" value="1"/>
</dbReference>
<evidence type="ECO:0000256" key="1">
    <source>
        <dbReference type="ARBA" id="ARBA00023002"/>
    </source>
</evidence>
<dbReference type="Gene3D" id="3.20.20.100">
    <property type="entry name" value="NADP-dependent oxidoreductase domain"/>
    <property type="match status" value="1"/>
</dbReference>
<dbReference type="Pfam" id="PF00248">
    <property type="entry name" value="Aldo_ket_red"/>
    <property type="match status" value="1"/>
</dbReference>
<proteinExistence type="predicted"/>
<dbReference type="InterPro" id="IPR050791">
    <property type="entry name" value="Aldo-Keto_reductase"/>
</dbReference>
<keyword evidence="4" id="KW-1185">Reference proteome</keyword>
<dbReference type="InterPro" id="IPR023210">
    <property type="entry name" value="NADP_OxRdtase_dom"/>
</dbReference>
<dbReference type="GO" id="GO:0016491">
    <property type="term" value="F:oxidoreductase activity"/>
    <property type="evidence" value="ECO:0007669"/>
    <property type="project" value="UniProtKB-KW"/>
</dbReference>
<keyword evidence="1" id="KW-0560">Oxidoreductase</keyword>
<evidence type="ECO:0000313" key="4">
    <source>
        <dbReference type="Proteomes" id="UP000678374"/>
    </source>
</evidence>
<gene>
    <name evidence="3" type="ORF">KAK06_05995</name>
</gene>
<protein>
    <submittedName>
        <fullName evidence="3">Aldo/keto reductase</fullName>
    </submittedName>
</protein>
<dbReference type="PANTHER" id="PTHR43625">
    <property type="entry name" value="AFLATOXIN B1 ALDEHYDE REDUCTASE"/>
    <property type="match status" value="1"/>
</dbReference>
<evidence type="ECO:0000313" key="3">
    <source>
        <dbReference type="EMBL" id="MBQ0958506.1"/>
    </source>
</evidence>
<dbReference type="PROSITE" id="PS51257">
    <property type="entry name" value="PROKAR_LIPOPROTEIN"/>
    <property type="match status" value="1"/>
</dbReference>
<name>A0A940YI29_9BURK</name>
<dbReference type="GO" id="GO:0005737">
    <property type="term" value="C:cytoplasm"/>
    <property type="evidence" value="ECO:0007669"/>
    <property type="project" value="TreeGrafter"/>
</dbReference>
<comment type="caution">
    <text evidence="3">The sequence shown here is derived from an EMBL/GenBank/DDBJ whole genome shotgun (WGS) entry which is preliminary data.</text>
</comment>
<dbReference type="AlphaFoldDB" id="A0A940YI29"/>
<dbReference type="EMBL" id="JAGQDE010000003">
    <property type="protein sequence ID" value="MBQ0958506.1"/>
    <property type="molecule type" value="Genomic_DNA"/>
</dbReference>
<dbReference type="RefSeq" id="WP_210801012.1">
    <property type="nucleotide sequence ID" value="NZ_JAGQDE010000003.1"/>
</dbReference>
<accession>A0A940YI29</accession>
<dbReference type="InterPro" id="IPR036812">
    <property type="entry name" value="NAD(P)_OxRdtase_dom_sf"/>
</dbReference>
<dbReference type="Proteomes" id="UP000678374">
    <property type="component" value="Unassembled WGS sequence"/>
</dbReference>
<reference evidence="3" key="1">
    <citation type="submission" date="2021-04" db="EMBL/GenBank/DDBJ databases">
        <title>The genome sequence of Ideonella sp. 4Y11.</title>
        <authorList>
            <person name="Liu Y."/>
        </authorList>
    </citation>
    <scope>NUCLEOTIDE SEQUENCE</scope>
    <source>
        <strain evidence="3">4Y11</strain>
    </source>
</reference>
<evidence type="ECO:0000259" key="2">
    <source>
        <dbReference type="Pfam" id="PF00248"/>
    </source>
</evidence>
<feature type="domain" description="NADP-dependent oxidoreductase" evidence="2">
    <location>
        <begin position="13"/>
        <end position="307"/>
    </location>
</feature>
<dbReference type="PANTHER" id="PTHR43625:SF40">
    <property type="entry name" value="ALDO-KETO REDUCTASE YAKC [NADP(+)]"/>
    <property type="match status" value="1"/>
</dbReference>
<sequence length="333" mass="35933">MQQRPLGPFTVSAIGLGCMNLSHAYGQPPSPEAGRELLARALDLGCTLFDTAALYGFGANEELVGPVLKPHRSKITLCSKGGMAGVQFPDGVKRVIDGRPEAIRRNCEDSLRRLGTDVIDLYYLHRWDKQVPIEESVGEMSRLVAEGKVRTLGLSEVSAATLRRAHAVHPITALQTEYSLWTRNPEIAVLDACRELGVAFVAFSPVARGFLGTLSDVSGFDAKDIRRSMPRFTPGHYAANRALLAPVQALADARGVTVAQLALAWLLHRGEHIIPIPGTTSVAHLEDNLAAADLALSADEMALLDGAINQRSVQGTRYNSTTQAEIDTEEFSA</sequence>
<organism evidence="3 4">
    <name type="scientific">Ideonella aquatica</name>
    <dbReference type="NCBI Taxonomy" id="2824119"/>
    <lineage>
        <taxon>Bacteria</taxon>
        <taxon>Pseudomonadati</taxon>
        <taxon>Pseudomonadota</taxon>
        <taxon>Betaproteobacteria</taxon>
        <taxon>Burkholderiales</taxon>
        <taxon>Sphaerotilaceae</taxon>
        <taxon>Ideonella</taxon>
    </lineage>
</organism>